<proteinExistence type="predicted"/>
<comment type="caution">
    <text evidence="2">The sequence shown here is derived from an EMBL/GenBank/DDBJ whole genome shotgun (WGS) entry which is preliminary data.</text>
</comment>
<dbReference type="PANTHER" id="PTHR12202:SF0">
    <property type="entry name" value="ESF1 HOMOLOG"/>
    <property type="match status" value="1"/>
</dbReference>
<gene>
    <name evidence="2" type="ORF">GOODEAATRI_026884</name>
</gene>
<organism evidence="2 3">
    <name type="scientific">Goodea atripinnis</name>
    <dbReference type="NCBI Taxonomy" id="208336"/>
    <lineage>
        <taxon>Eukaryota</taxon>
        <taxon>Metazoa</taxon>
        <taxon>Chordata</taxon>
        <taxon>Craniata</taxon>
        <taxon>Vertebrata</taxon>
        <taxon>Euteleostomi</taxon>
        <taxon>Actinopterygii</taxon>
        <taxon>Neopterygii</taxon>
        <taxon>Teleostei</taxon>
        <taxon>Neoteleostei</taxon>
        <taxon>Acanthomorphata</taxon>
        <taxon>Ovalentaria</taxon>
        <taxon>Atherinomorphae</taxon>
        <taxon>Cyprinodontiformes</taxon>
        <taxon>Goodeidae</taxon>
        <taxon>Goodea</taxon>
    </lineage>
</organism>
<feature type="region of interest" description="Disordered" evidence="1">
    <location>
        <begin position="125"/>
        <end position="150"/>
    </location>
</feature>
<keyword evidence="3" id="KW-1185">Reference proteome</keyword>
<reference evidence="2 3" key="1">
    <citation type="submission" date="2021-06" db="EMBL/GenBank/DDBJ databases">
        <authorList>
            <person name="Palmer J.M."/>
        </authorList>
    </citation>
    <scope>NUCLEOTIDE SEQUENCE [LARGE SCALE GENOMIC DNA]</scope>
    <source>
        <strain evidence="2 3">GA_2019</strain>
        <tissue evidence="2">Muscle</tissue>
    </source>
</reference>
<dbReference type="PANTHER" id="PTHR12202">
    <property type="entry name" value="ESF1 HOMOLOG"/>
    <property type="match status" value="1"/>
</dbReference>
<protein>
    <submittedName>
        <fullName evidence="2">Uncharacterized protein</fullName>
    </submittedName>
</protein>
<evidence type="ECO:0000256" key="1">
    <source>
        <dbReference type="SAM" id="MobiDB-lite"/>
    </source>
</evidence>
<dbReference type="Proteomes" id="UP001476798">
    <property type="component" value="Unassembled WGS sequence"/>
</dbReference>
<name>A0ABV0NNH5_9TELE</name>
<feature type="non-terminal residue" evidence="2">
    <location>
        <position position="1"/>
    </location>
</feature>
<sequence length="202" mass="23863">PLNFAPEGRSGRSRFWRRDASRVLRQVLLRTARCRSPAGMGIMGQVIFLNMSSREKQGNDERFRRVQKDPRFWEMPEKEHKVKIDKRFQSMFHDQRFKVKQTVDKRGRPVNHSTAEDLKRFYKLSDSEEDHEEGPKVAKGEKKKMKTAERPEQGILAAEKGQKINLFSCCRLRKWFNNLHFNGKQMFLHSLGRSGFKYSCSR</sequence>
<dbReference type="InterPro" id="IPR039754">
    <property type="entry name" value="Esf1"/>
</dbReference>
<accession>A0ABV0NNH5</accession>
<feature type="compositionally biased region" description="Basic and acidic residues" evidence="1">
    <location>
        <begin position="133"/>
        <end position="150"/>
    </location>
</feature>
<dbReference type="EMBL" id="JAHRIO010043387">
    <property type="protein sequence ID" value="MEQ2172974.1"/>
    <property type="molecule type" value="Genomic_DNA"/>
</dbReference>
<evidence type="ECO:0000313" key="3">
    <source>
        <dbReference type="Proteomes" id="UP001476798"/>
    </source>
</evidence>
<evidence type="ECO:0000313" key="2">
    <source>
        <dbReference type="EMBL" id="MEQ2172974.1"/>
    </source>
</evidence>